<name>A0A9W7E937_9STRA</name>
<keyword evidence="1" id="KW-0175">Coiled coil</keyword>
<feature type="coiled-coil region" evidence="1">
    <location>
        <begin position="271"/>
        <end position="338"/>
    </location>
</feature>
<evidence type="ECO:0000256" key="2">
    <source>
        <dbReference type="SAM" id="MobiDB-lite"/>
    </source>
</evidence>
<comment type="caution">
    <text evidence="4">The sequence shown here is derived from an EMBL/GenBank/DDBJ whole genome shotgun (WGS) entry which is preliminary data.</text>
</comment>
<feature type="signal peptide" evidence="3">
    <location>
        <begin position="1"/>
        <end position="17"/>
    </location>
</feature>
<sequence>MSRLLTLVLLCAVHCSCYMSSMSGLRIGVQSSSRLFSSTKKEEKKEQLSAQQSSSIPNGIDYKSLSLQEKARSHSSRTGRPWGVLHCSVISNNKISAVPSDSSARDSPTEVETYSDKMSFSNSYMLAPPPSRSSYGSDTVTIEEEEDEEYKEDTNWFDSFSPSRTPITPIYSSADCVCVTIPREGTTPDGKGGLEMRFRGMKWLSYQGSSLDDSVERVLVMDATDLNILPLSNSDPNAFGSDVESLWSSGSTGSGKPTRILLRRGVNQVAVAAAKGAADAAKLAMEAAERALEAAESGDAEIAADAAAKAQGVAEEAAKATKKEMDKISEIRNRLEEMGTTVETLSGGRPRDVMQYLGDKNSYELVVWRAGCWGERGVESIEAGAFQSISAHIAVDGKGGKFWQTIVAEQCVQGACGARSKIEVKSDGDISLEYCDDNEEDEGCIVTREGHHVRHVRLDCDIRLADDVRFKAATRMNTKKMAKKFEGADKVEGPWFM</sequence>
<evidence type="ECO:0000313" key="4">
    <source>
        <dbReference type="EMBL" id="GMH69575.1"/>
    </source>
</evidence>
<dbReference type="Proteomes" id="UP001165085">
    <property type="component" value="Unassembled WGS sequence"/>
</dbReference>
<gene>
    <name evidence="4" type="ORF">TrST_g4485</name>
</gene>
<dbReference type="OrthoDB" id="252265at2759"/>
<proteinExistence type="predicted"/>
<keyword evidence="5" id="KW-1185">Reference proteome</keyword>
<feature type="compositionally biased region" description="Polar residues" evidence="2">
    <location>
        <begin position="48"/>
        <end position="57"/>
    </location>
</feature>
<protein>
    <submittedName>
        <fullName evidence="4">Uncharacterized protein</fullName>
    </submittedName>
</protein>
<dbReference type="EMBL" id="BRXY01000133">
    <property type="protein sequence ID" value="GMH69575.1"/>
    <property type="molecule type" value="Genomic_DNA"/>
</dbReference>
<accession>A0A9W7E937</accession>
<feature type="region of interest" description="Disordered" evidence="2">
    <location>
        <begin position="38"/>
        <end position="59"/>
    </location>
</feature>
<feature type="chain" id="PRO_5040977199" evidence="3">
    <location>
        <begin position="18"/>
        <end position="497"/>
    </location>
</feature>
<organism evidence="4 5">
    <name type="scientific">Triparma strigata</name>
    <dbReference type="NCBI Taxonomy" id="1606541"/>
    <lineage>
        <taxon>Eukaryota</taxon>
        <taxon>Sar</taxon>
        <taxon>Stramenopiles</taxon>
        <taxon>Ochrophyta</taxon>
        <taxon>Bolidophyceae</taxon>
        <taxon>Parmales</taxon>
        <taxon>Triparmaceae</taxon>
        <taxon>Triparma</taxon>
    </lineage>
</organism>
<reference evidence="5" key="1">
    <citation type="journal article" date="2023" name="Commun. Biol.">
        <title>Genome analysis of Parmales, the sister group of diatoms, reveals the evolutionary specialization of diatoms from phago-mixotrophs to photoautotrophs.</title>
        <authorList>
            <person name="Ban H."/>
            <person name="Sato S."/>
            <person name="Yoshikawa S."/>
            <person name="Yamada K."/>
            <person name="Nakamura Y."/>
            <person name="Ichinomiya M."/>
            <person name="Sato N."/>
            <person name="Blanc-Mathieu R."/>
            <person name="Endo H."/>
            <person name="Kuwata A."/>
            <person name="Ogata H."/>
        </authorList>
    </citation>
    <scope>NUCLEOTIDE SEQUENCE [LARGE SCALE GENOMIC DNA]</scope>
    <source>
        <strain evidence="5">NIES 3701</strain>
    </source>
</reference>
<evidence type="ECO:0000256" key="1">
    <source>
        <dbReference type="SAM" id="Coils"/>
    </source>
</evidence>
<keyword evidence="3" id="KW-0732">Signal</keyword>
<evidence type="ECO:0000313" key="5">
    <source>
        <dbReference type="Proteomes" id="UP001165085"/>
    </source>
</evidence>
<evidence type="ECO:0000256" key="3">
    <source>
        <dbReference type="SAM" id="SignalP"/>
    </source>
</evidence>
<dbReference type="AlphaFoldDB" id="A0A9W7E937"/>